<proteinExistence type="predicted"/>
<organism evidence="2 4">
    <name type="scientific">Puccinia graminis f. sp. tritici</name>
    <dbReference type="NCBI Taxonomy" id="56615"/>
    <lineage>
        <taxon>Eukaryota</taxon>
        <taxon>Fungi</taxon>
        <taxon>Dikarya</taxon>
        <taxon>Basidiomycota</taxon>
        <taxon>Pucciniomycotina</taxon>
        <taxon>Pucciniomycetes</taxon>
        <taxon>Pucciniales</taxon>
        <taxon>Pucciniaceae</taxon>
        <taxon>Puccinia</taxon>
    </lineage>
</organism>
<evidence type="ECO:0000313" key="3">
    <source>
        <dbReference type="Proteomes" id="UP000324748"/>
    </source>
</evidence>
<dbReference type="OrthoDB" id="10273563at2759"/>
<dbReference type="Proteomes" id="UP000324748">
    <property type="component" value="Unassembled WGS sequence"/>
</dbReference>
<accession>A0A5B0RR97</accession>
<evidence type="ECO:0000313" key="4">
    <source>
        <dbReference type="Proteomes" id="UP000325313"/>
    </source>
</evidence>
<dbReference type="EMBL" id="VDEP01000142">
    <property type="protein sequence ID" value="KAA1128340.1"/>
    <property type="molecule type" value="Genomic_DNA"/>
</dbReference>
<gene>
    <name evidence="1" type="ORF">PGT21_028680</name>
    <name evidence="2" type="ORF">PGTUg99_011266</name>
</gene>
<dbReference type="AlphaFoldDB" id="A0A5B0RR97"/>
<sequence>MALEGLRFLATQNPIGLGFAAFKQQLPASSVDQASPTLVMNHRTRFRRFAKPLAEVVLSGNAVDKTFIKRSFKRNPNLNLVIKIGGSSFIRLS</sequence>
<evidence type="ECO:0000313" key="1">
    <source>
        <dbReference type="EMBL" id="KAA1066338.1"/>
    </source>
</evidence>
<name>A0A5B0RR97_PUCGR</name>
<dbReference type="Proteomes" id="UP000325313">
    <property type="component" value="Unassembled WGS sequence"/>
</dbReference>
<evidence type="ECO:0000313" key="2">
    <source>
        <dbReference type="EMBL" id="KAA1128340.1"/>
    </source>
</evidence>
<protein>
    <submittedName>
        <fullName evidence="2">Uncharacterized protein</fullName>
    </submittedName>
</protein>
<reference evidence="3 4" key="1">
    <citation type="submission" date="2019-05" db="EMBL/GenBank/DDBJ databases">
        <title>Emergence of the Ug99 lineage of the wheat stem rust pathogen through somatic hybridization.</title>
        <authorList>
            <person name="Li F."/>
            <person name="Upadhyaya N.M."/>
            <person name="Sperschneider J."/>
            <person name="Matny O."/>
            <person name="Nguyen-Phuc H."/>
            <person name="Mago R."/>
            <person name="Raley C."/>
            <person name="Miller M.E."/>
            <person name="Silverstein K.A.T."/>
            <person name="Henningsen E."/>
            <person name="Hirsch C.D."/>
            <person name="Visser B."/>
            <person name="Pretorius Z.A."/>
            <person name="Steffenson B.J."/>
            <person name="Schwessinger B."/>
            <person name="Dodds P.N."/>
            <person name="Figueroa M."/>
        </authorList>
    </citation>
    <scope>NUCLEOTIDE SEQUENCE [LARGE SCALE GENOMIC DNA]</scope>
    <source>
        <strain evidence="1">21-0</strain>
        <strain evidence="2 4">Ug99</strain>
    </source>
</reference>
<keyword evidence="3" id="KW-1185">Reference proteome</keyword>
<comment type="caution">
    <text evidence="2">The sequence shown here is derived from an EMBL/GenBank/DDBJ whole genome shotgun (WGS) entry which is preliminary data.</text>
</comment>
<dbReference type="EMBL" id="VSWC01000196">
    <property type="protein sequence ID" value="KAA1066338.1"/>
    <property type="molecule type" value="Genomic_DNA"/>
</dbReference>